<dbReference type="Pfam" id="PF01370">
    <property type="entry name" value="Epimerase"/>
    <property type="match status" value="1"/>
</dbReference>
<dbReference type="InterPro" id="IPR001509">
    <property type="entry name" value="Epimerase_deHydtase"/>
</dbReference>
<dbReference type="STRING" id="754477.Q7C_2301"/>
<dbReference type="Proteomes" id="UP000009145">
    <property type="component" value="Chromosome"/>
</dbReference>
<accession>I1YKJ2</accession>
<dbReference type="eggNOG" id="COG0451">
    <property type="taxonomic scope" value="Bacteria"/>
</dbReference>
<dbReference type="InterPro" id="IPR036291">
    <property type="entry name" value="NAD(P)-bd_dom_sf"/>
</dbReference>
<evidence type="ECO:0000256" key="1">
    <source>
        <dbReference type="ARBA" id="ARBA00005125"/>
    </source>
</evidence>
<proteinExistence type="inferred from homology"/>
<dbReference type="Gene3D" id="3.40.50.720">
    <property type="entry name" value="NAD(P)-binding Rossmann-like Domain"/>
    <property type="match status" value="1"/>
</dbReference>
<dbReference type="GO" id="GO:0003978">
    <property type="term" value="F:UDP-glucose 4-epimerase activity"/>
    <property type="evidence" value="ECO:0007669"/>
    <property type="project" value="UniProtKB-EC"/>
</dbReference>
<dbReference type="PANTHER" id="PTHR43000">
    <property type="entry name" value="DTDP-D-GLUCOSE 4,6-DEHYDRATASE-RELATED"/>
    <property type="match status" value="1"/>
</dbReference>
<keyword evidence="4" id="KW-0413">Isomerase</keyword>
<dbReference type="EMBL" id="CP003380">
    <property type="protein sequence ID" value="AFJ03435.1"/>
    <property type="molecule type" value="Genomic_DNA"/>
</dbReference>
<dbReference type="Gene3D" id="3.90.25.10">
    <property type="entry name" value="UDP-galactose 4-epimerase, domain 1"/>
    <property type="match status" value="1"/>
</dbReference>
<organism evidence="4 5">
    <name type="scientific">Methylophaga frappieri (strain ATCC BAA-2434 / DSM 25690 / JAM7)</name>
    <dbReference type="NCBI Taxonomy" id="754477"/>
    <lineage>
        <taxon>Bacteria</taxon>
        <taxon>Pseudomonadati</taxon>
        <taxon>Pseudomonadota</taxon>
        <taxon>Gammaproteobacteria</taxon>
        <taxon>Thiotrichales</taxon>
        <taxon>Piscirickettsiaceae</taxon>
        <taxon>Methylophaga</taxon>
    </lineage>
</organism>
<evidence type="ECO:0000313" key="5">
    <source>
        <dbReference type="Proteomes" id="UP000009145"/>
    </source>
</evidence>
<dbReference type="HOGENOM" id="CLU_007383_1_7_6"/>
<comment type="pathway">
    <text evidence="1">Bacterial outer membrane biogenesis; LPS O-antigen biosynthesis.</text>
</comment>
<dbReference type="RefSeq" id="WP_014704854.1">
    <property type="nucleotide sequence ID" value="NC_017856.1"/>
</dbReference>
<comment type="similarity">
    <text evidence="2">Belongs to the NAD(P)-dependent epimerase/dehydratase family.</text>
</comment>
<dbReference type="OrthoDB" id="9803010at2"/>
<keyword evidence="5" id="KW-1185">Reference proteome</keyword>
<name>I1YKJ2_METFJ</name>
<dbReference type="SUPFAM" id="SSF51735">
    <property type="entry name" value="NAD(P)-binding Rossmann-fold domains"/>
    <property type="match status" value="1"/>
</dbReference>
<gene>
    <name evidence="4" type="ordered locus">Q7C_2301</name>
</gene>
<feature type="domain" description="NAD-dependent epimerase/dehydratase" evidence="3">
    <location>
        <begin position="6"/>
        <end position="203"/>
    </location>
</feature>
<dbReference type="PATRIC" id="fig|754477.3.peg.2268"/>
<dbReference type="KEGG" id="mec:Q7C_2301"/>
<evidence type="ECO:0000256" key="2">
    <source>
        <dbReference type="ARBA" id="ARBA00007637"/>
    </source>
</evidence>
<evidence type="ECO:0000313" key="4">
    <source>
        <dbReference type="EMBL" id="AFJ03435.1"/>
    </source>
</evidence>
<reference evidence="4 5" key="1">
    <citation type="journal article" date="2012" name="J. Bacteriol.">
        <title>Complete genome sequences of Methylophaga sp. strain JAM1 and Methylophaga sp. strain JAM7.</title>
        <authorList>
            <person name="Villeneuve C."/>
            <person name="Martineau C."/>
            <person name="Mauffrey F."/>
            <person name="Villemur R."/>
        </authorList>
    </citation>
    <scope>NUCLEOTIDE SEQUENCE [LARGE SCALE GENOMIC DNA]</scope>
    <source>
        <strain evidence="4 5">JAM7</strain>
    </source>
</reference>
<protein>
    <submittedName>
        <fullName evidence="4">UDP-glucose 4-epimerase</fullName>
        <ecNumber evidence="4">5.1.3.2</ecNumber>
    </submittedName>
</protein>
<dbReference type="AlphaFoldDB" id="I1YKJ2"/>
<sequence>MTETVWITGGNSFTAGHLSPALKQAGYQVNQTAIDITDAAACDTFIKRERPDYIIHLAAISFVPAGQDAEIYAVNTLGTENVLKAATIAPPKKIILPSTSHIYGRQSLPVIDEAVAPAPVSHYGCSKLAMEYLAANYQPSLPIQIVRPFNYTGRGQAAQFLIPKLVSHFARRATTIQLGNIDVWRDISDVRWVVQAYLGLLTASPQGPLNLCRGEAISIREMLTMLEQLTGHQIKIEQDPALMRRDELPRQCGSQIQLRAALPLLPEPLPITETLAWMLAV</sequence>
<dbReference type="EC" id="5.1.3.2" evidence="4"/>
<evidence type="ECO:0000259" key="3">
    <source>
        <dbReference type="Pfam" id="PF01370"/>
    </source>
</evidence>